<gene>
    <name evidence="1" type="ORF">ENV17_05460</name>
</gene>
<dbReference type="SUPFAM" id="SSF88723">
    <property type="entry name" value="PIN domain-like"/>
    <property type="match status" value="1"/>
</dbReference>
<sequence>MKGVLVDTYALPTAATGDLTQTARLRDEDELYSYLSRVFDAARITEKVVRKAAEVKTVGGDLLRKAPDPSLCARRLSTCDAFTLAIALDRALPVLSGDRDLAYVAGGLRVR</sequence>
<comment type="caution">
    <text evidence="1">The sequence shown here is derived from an EMBL/GenBank/DDBJ whole genome shotgun (WGS) entry which is preliminary data.</text>
</comment>
<dbReference type="EMBL" id="DTFI01000130">
    <property type="protein sequence ID" value="HGI43811.1"/>
    <property type="molecule type" value="Genomic_DNA"/>
</dbReference>
<dbReference type="InterPro" id="IPR029060">
    <property type="entry name" value="PIN-like_dom_sf"/>
</dbReference>
<organism evidence="1">
    <name type="scientific">Thermofilum pendens</name>
    <dbReference type="NCBI Taxonomy" id="2269"/>
    <lineage>
        <taxon>Archaea</taxon>
        <taxon>Thermoproteota</taxon>
        <taxon>Thermoprotei</taxon>
        <taxon>Thermofilales</taxon>
        <taxon>Thermofilaceae</taxon>
        <taxon>Thermofilum</taxon>
    </lineage>
</organism>
<proteinExistence type="predicted"/>
<name>A0A7C4FF36_THEPE</name>
<protein>
    <recommendedName>
        <fullName evidence="2">Type II toxin-antitoxin system VapC family toxin</fullName>
    </recommendedName>
</protein>
<reference evidence="1" key="1">
    <citation type="journal article" date="2020" name="mSystems">
        <title>Genome- and Community-Level Interaction Insights into Carbon Utilization and Element Cycling Functions of Hydrothermarchaeota in Hydrothermal Sediment.</title>
        <authorList>
            <person name="Zhou Z."/>
            <person name="Liu Y."/>
            <person name="Xu W."/>
            <person name="Pan J."/>
            <person name="Luo Z.H."/>
            <person name="Li M."/>
        </authorList>
    </citation>
    <scope>NUCLEOTIDE SEQUENCE [LARGE SCALE GENOMIC DNA]</scope>
    <source>
        <strain evidence="1">SpSt-735</strain>
    </source>
</reference>
<evidence type="ECO:0000313" key="1">
    <source>
        <dbReference type="EMBL" id="HGI43811.1"/>
    </source>
</evidence>
<evidence type="ECO:0008006" key="2">
    <source>
        <dbReference type="Google" id="ProtNLM"/>
    </source>
</evidence>
<dbReference type="AlphaFoldDB" id="A0A7C4FF36"/>
<accession>A0A7C4FF36</accession>